<evidence type="ECO:0000256" key="5">
    <source>
        <dbReference type="SAM" id="MobiDB-lite"/>
    </source>
</evidence>
<keyword evidence="2" id="KW-0694">RNA-binding</keyword>
<dbReference type="HAMAP" id="MF_01336">
    <property type="entry name" value="Ribosomal_bL25"/>
    <property type="match status" value="1"/>
</dbReference>
<dbReference type="InterPro" id="IPR020056">
    <property type="entry name" value="Rbsml_bL25/Gln-tRNA_synth_N"/>
</dbReference>
<evidence type="ECO:0000259" key="6">
    <source>
        <dbReference type="Pfam" id="PF01386"/>
    </source>
</evidence>
<dbReference type="GO" id="GO:0022625">
    <property type="term" value="C:cytosolic large ribosomal subunit"/>
    <property type="evidence" value="ECO:0007669"/>
    <property type="project" value="TreeGrafter"/>
</dbReference>
<name>A0A3B0Y019_9ZZZZ</name>
<dbReference type="InterPro" id="IPR001021">
    <property type="entry name" value="Ribosomal_bL25_long"/>
</dbReference>
<dbReference type="GO" id="GO:0003735">
    <property type="term" value="F:structural constituent of ribosome"/>
    <property type="evidence" value="ECO:0007669"/>
    <property type="project" value="InterPro"/>
</dbReference>
<dbReference type="InterPro" id="IPR011035">
    <property type="entry name" value="Ribosomal_bL25/Gln-tRNA_synth"/>
</dbReference>
<proteinExistence type="inferred from homology"/>
<dbReference type="Gene3D" id="2.170.120.20">
    <property type="entry name" value="Ribosomal protein L25, beta domain"/>
    <property type="match status" value="1"/>
</dbReference>
<dbReference type="NCBIfam" id="TIGR00731">
    <property type="entry name" value="bL25_bact_ctc"/>
    <property type="match status" value="1"/>
</dbReference>
<evidence type="ECO:0000256" key="4">
    <source>
        <dbReference type="ARBA" id="ARBA00023274"/>
    </source>
</evidence>
<dbReference type="NCBIfam" id="NF004612">
    <property type="entry name" value="PRK05943.1"/>
    <property type="match status" value="1"/>
</dbReference>
<dbReference type="NCBIfam" id="NF004130">
    <property type="entry name" value="PRK05618.1-5"/>
    <property type="match status" value="1"/>
</dbReference>
<evidence type="ECO:0000259" key="7">
    <source>
        <dbReference type="Pfam" id="PF14693"/>
    </source>
</evidence>
<organism evidence="8">
    <name type="scientific">hydrothermal vent metagenome</name>
    <dbReference type="NCBI Taxonomy" id="652676"/>
    <lineage>
        <taxon>unclassified sequences</taxon>
        <taxon>metagenomes</taxon>
        <taxon>ecological metagenomes</taxon>
    </lineage>
</organism>
<dbReference type="InterPro" id="IPR029751">
    <property type="entry name" value="Ribosomal_L25_dom"/>
</dbReference>
<dbReference type="Pfam" id="PF01386">
    <property type="entry name" value="Ribosomal_L25p"/>
    <property type="match status" value="1"/>
</dbReference>
<dbReference type="InterPro" id="IPR037121">
    <property type="entry name" value="Ribosomal_bL25_C"/>
</dbReference>
<dbReference type="GO" id="GO:0008097">
    <property type="term" value="F:5S rRNA binding"/>
    <property type="evidence" value="ECO:0007669"/>
    <property type="project" value="InterPro"/>
</dbReference>
<accession>A0A3B0Y019</accession>
<dbReference type="PANTHER" id="PTHR33284">
    <property type="entry name" value="RIBOSOMAL PROTEIN L25/GLN-TRNA SYNTHETASE, ANTI-CODON-BINDING DOMAIN-CONTAINING PROTEIN"/>
    <property type="match status" value="1"/>
</dbReference>
<dbReference type="PANTHER" id="PTHR33284:SF1">
    <property type="entry name" value="RIBOSOMAL PROTEIN L25_GLN-TRNA SYNTHETASE, ANTI-CODON-BINDING DOMAIN-CONTAINING PROTEIN"/>
    <property type="match status" value="1"/>
</dbReference>
<gene>
    <name evidence="8" type="ORF">MNBD_GAMMA10-1827</name>
</gene>
<evidence type="ECO:0000313" key="8">
    <source>
        <dbReference type="EMBL" id="VAW69773.1"/>
    </source>
</evidence>
<keyword evidence="4" id="KW-0687">Ribonucleoprotein</keyword>
<dbReference type="SUPFAM" id="SSF50715">
    <property type="entry name" value="Ribosomal protein L25-like"/>
    <property type="match status" value="1"/>
</dbReference>
<keyword evidence="1" id="KW-0699">rRNA-binding</keyword>
<dbReference type="InterPro" id="IPR020055">
    <property type="entry name" value="Ribosomal_bL25_short"/>
</dbReference>
<dbReference type="Pfam" id="PF14693">
    <property type="entry name" value="Ribosomal_TL5_C"/>
    <property type="match status" value="1"/>
</dbReference>
<dbReference type="InterPro" id="IPR020057">
    <property type="entry name" value="Ribosomal_bL25_b-dom"/>
</dbReference>
<feature type="region of interest" description="Disordered" evidence="5">
    <location>
        <begin position="191"/>
        <end position="213"/>
    </location>
</feature>
<protein>
    <submittedName>
        <fullName evidence="8">LSU ribosomal protein L25p</fullName>
    </submittedName>
</protein>
<feature type="domain" description="Large ribosomal subunit protein bL25 L25" evidence="6">
    <location>
        <begin position="5"/>
        <end position="93"/>
    </location>
</feature>
<sequence length="213" mass="23582">MAIEINAETRTDLGKGASRRLRHQEKIPAIVYGSGDPVSLTIDLREVRPHVDNEVFYASIVDLKVDTNKTAEQVIVRDIQHHPYKIDIMHIDFQRVDMNKKMHMHVQLHFTGEDIAPGVKQNGGIVSHVINEVEVECLPKDIPEFIEVDVSGLDLGEAIHLSDLKIPEGVELMAMKHGDEDHDTAVVSVHAPKAASVEPEAEEGDVAAAEPEE</sequence>
<dbReference type="InterPro" id="IPR020930">
    <property type="entry name" value="Ribosomal_uL5_bac-type"/>
</dbReference>
<evidence type="ECO:0000256" key="3">
    <source>
        <dbReference type="ARBA" id="ARBA00022980"/>
    </source>
</evidence>
<reference evidence="8" key="1">
    <citation type="submission" date="2018-06" db="EMBL/GenBank/DDBJ databases">
        <authorList>
            <person name="Zhirakovskaya E."/>
        </authorList>
    </citation>
    <scope>NUCLEOTIDE SEQUENCE</scope>
</reference>
<dbReference type="AlphaFoldDB" id="A0A3B0Y019"/>
<keyword evidence="3 8" id="KW-0689">Ribosomal protein</keyword>
<evidence type="ECO:0000256" key="2">
    <source>
        <dbReference type="ARBA" id="ARBA00022884"/>
    </source>
</evidence>
<dbReference type="HAMAP" id="MF_01334">
    <property type="entry name" value="Ribosomal_bL25_CTC"/>
    <property type="match status" value="1"/>
</dbReference>
<dbReference type="NCBIfam" id="NF004128">
    <property type="entry name" value="PRK05618.1-2"/>
    <property type="match status" value="1"/>
</dbReference>
<dbReference type="Gene3D" id="2.40.240.10">
    <property type="entry name" value="Ribosomal Protein L25, Chain P"/>
    <property type="match status" value="1"/>
</dbReference>
<feature type="compositionally biased region" description="Acidic residues" evidence="5">
    <location>
        <begin position="199"/>
        <end position="213"/>
    </location>
</feature>
<dbReference type="CDD" id="cd00495">
    <property type="entry name" value="Ribosomal_L25_TL5_CTC"/>
    <property type="match status" value="1"/>
</dbReference>
<feature type="domain" description="Large ribosomal subunit protein bL25 beta" evidence="7">
    <location>
        <begin position="101"/>
        <end position="193"/>
    </location>
</feature>
<dbReference type="GO" id="GO:0006412">
    <property type="term" value="P:translation"/>
    <property type="evidence" value="ECO:0007669"/>
    <property type="project" value="InterPro"/>
</dbReference>
<evidence type="ECO:0000256" key="1">
    <source>
        <dbReference type="ARBA" id="ARBA00022730"/>
    </source>
</evidence>
<dbReference type="EMBL" id="UOFJ01000459">
    <property type="protein sequence ID" value="VAW69773.1"/>
    <property type="molecule type" value="Genomic_DNA"/>
</dbReference>